<evidence type="ECO:0000259" key="10">
    <source>
        <dbReference type="SMART" id="SM00363"/>
    </source>
</evidence>
<dbReference type="InterPro" id="IPR022801">
    <property type="entry name" value="Ribosomal_uS4"/>
</dbReference>
<dbReference type="Gene3D" id="3.10.290.10">
    <property type="entry name" value="RNA-binding S4 domain"/>
    <property type="match status" value="1"/>
</dbReference>
<comment type="subcellular location">
    <subcellularLocation>
        <location evidence="7">Plastid</location>
        <location evidence="7">Chloroplast</location>
    </subcellularLocation>
</comment>
<dbReference type="Pfam" id="PF00163">
    <property type="entry name" value="Ribosomal_S4"/>
    <property type="match status" value="1"/>
</dbReference>
<dbReference type="InterPro" id="IPR018079">
    <property type="entry name" value="Ribosomal_uS4_CS"/>
</dbReference>
<keyword evidence="12" id="KW-0934">Plastid</keyword>
<evidence type="ECO:0000256" key="7">
    <source>
        <dbReference type="HAMAP-Rule" id="MF_01306"/>
    </source>
</evidence>
<evidence type="ECO:0000256" key="3">
    <source>
        <dbReference type="ARBA" id="ARBA00022884"/>
    </source>
</evidence>
<dbReference type="PANTHER" id="PTHR11831">
    <property type="entry name" value="30S 40S RIBOSOMAL PROTEIN"/>
    <property type="match status" value="1"/>
</dbReference>
<proteinExistence type="inferred from homology"/>
<evidence type="ECO:0000256" key="6">
    <source>
        <dbReference type="ARBA" id="ARBA00035158"/>
    </source>
</evidence>
<dbReference type="GO" id="GO:0015935">
    <property type="term" value="C:small ribosomal subunit"/>
    <property type="evidence" value="ECO:0007669"/>
    <property type="project" value="InterPro"/>
</dbReference>
<dbReference type="SUPFAM" id="SSF55174">
    <property type="entry name" value="Alpha-L RNA-binding motif"/>
    <property type="match status" value="1"/>
</dbReference>
<evidence type="ECO:0000256" key="4">
    <source>
        <dbReference type="ARBA" id="ARBA00022980"/>
    </source>
</evidence>
<protein>
    <recommendedName>
        <fullName evidence="6 7">Small ribosomal subunit protein uS4c</fullName>
    </recommendedName>
</protein>
<keyword evidence="5 7" id="KW-0687">Ribonucleoprotein</keyword>
<dbReference type="CDD" id="cd00165">
    <property type="entry name" value="S4"/>
    <property type="match status" value="1"/>
</dbReference>
<dbReference type="SMART" id="SM01390">
    <property type="entry name" value="Ribosomal_S4"/>
    <property type="match status" value="1"/>
</dbReference>
<evidence type="ECO:0000256" key="2">
    <source>
        <dbReference type="ARBA" id="ARBA00022730"/>
    </source>
</evidence>
<comment type="subunit">
    <text evidence="7">Part of the 30S ribosomal subunit. Contacts protein S5. The interaction surface between S4 and S5 is involved in control of translational fidelity.</text>
</comment>
<keyword evidence="12" id="KW-0150">Chloroplast</keyword>
<dbReference type="InterPro" id="IPR001912">
    <property type="entry name" value="Ribosomal_uS4_N"/>
</dbReference>
<sequence length="2854" mass="328314">MSRYLGPRLRVTRRLGHLSGLTRKKPPFKPLNPVNPFGPKKIIPPGQHGRNKSFKKKPYESCEYDYLIRLKLKQRLRYHYGLTEKQLVRYVQQAKKIKGSTGRVLLRLLEMRLDNIVFRLHMAPTIKAARQLISHGHILVNKKKVTIPSYQCEPKDIITVAPKIISMELVSRFLNEFDREKSRYERLLKILEFGRKGTTMSLKNQKNVLTTKKSIINKTQKFNNVQSLKIGSILNVKINNKGRNEAEAISYAFGKMIVIHPYFVGRQSINKNISVVIYKKSRNNKILYTYPANPFYLHLENLRKLNALDIAKIFNNSMTKNSIVKKQTMGKSSGALASKVSKSALIVMNGTKLLGGAKLSVAKRKTRVNQNSTDINAENKKEFSPSIFVRIIAAKCLNKKAKQKLLNISNLKTLSPSFTKDPVAYREKYVYTKTSRALRLFGTRFYAKILKNKNDLSPKNLTGSKFGAKGADRRRTVSTASTVPSNIKNTVNKTKVNFLNKQNIIKPESKANAFLSPVTRLKEVEAAKSGLSAIKNIPFTKASLAQQSNRNISTISNFLGNTMKSDYNLNLFDKPSKNVPLFVTHYKNSITKMANVSLQSQPNLTAKILKNFLYESKNSSLNLNSFHDFIFVVFSKFSTELSASTEKNATIKNENILGISKNFNTFFKNTNFETNLMESNKFSFDLFVLTLKFKQLTKLIHQVNHSSKSGSSSTYRNELDLDLSLLTNTIQRNISLSLMLDKIKYTVQNTVKFVSSFFSTDVLVTTISPYFNNLFSFIFKTEKMIKDILVSIRNTIKTLLMLSKVTSLNTNINQNMFHQFLHNSEKKTNRLYKKCITFSMESIQKAGLLEALGSDFLYVATNKLTYAEYIQQKTNFLEKYTLYSSKNQNVEMVKTLNYLIKYNLIAHSKTDSINQSINHKMHHIEIIIAYLKQQTVDQAKFNFLNSKLAQQKHLADQKIWFEQLTQTFEQKLVKKQLKSKAMLGEILQFNLMAKRGNLKLNLTNSHEKIVSKVNRLKDLNLIKYTNYNVVKNLLNSSFNTLQILQSFGSTIYFSKSNLLNSIMVKTVNQISQLVATNSSVLKVPYLSEKNQLKGTITIDSFNQIILKSSSFGKMNFIKRVLFQISQNTDLANFFNPVLDNTNKDFNFMSQLNQIICLDKLNKFNLLDAKIGIQLFAQISEKLAVKQLNQTNIVLASYLAKNTKNVSDVLYLDTFSRNAALPLSNSSNTNKKESFSEAFWKKLSISITPNLLKKGLSNLQQLNFLSGDKYSYLIVKLQHLYTQYKKLGLKGNKKYLSEKFVILKTLLSFVSRNLTLSAFSRLNLFNQSNNWANQILLSLGLQKQKQMKTFGLLLNKEKTNYILNIQKLASSSELTNLGFFSTFIHNYIERQYNSLYNQILIPTNLDTSLSLHSEKTKVLNSIKLYLLRYKFIVDNQQMIYTSNSRVLALKKQTSILIDKTMYQNLKNCLNEILSMNLQSLIQSKDFIVVYLMKELTAKLTYKLDLQSNSNLLTDTQIQQFNNTFILLTSPDALVNFSLNLRLPQTNVSYQTYLTQKIVKLSKSSNLFGPYSFLYDNSLVLDTKLDKVYFFDVLQKFKIELNQTKLNVLLSNYNEQTEIFEKRNVLSLVSQKNSLNLKLYAALYKTLTNLCLVEKAASLNKDFILNSESLIPTKQVFLNEFNQTLSYVIYISNLNLLKNNDILSEQTYDQFKNNYETIFKVVKKEAMVVSELNKRKKWKFINYATYQTLFKTISENLTTKILSLLQFSQKEKGLERNVVREHPFSQNSSLQQQSNYSSQSSSSLQQLIQQTLEQLVNASESTPTNFTSFIYGFVQKTSLMNNFGLARLQPSILSAFSEQLLTDLNKQSIKQSLKNLIAIDKKFQALGLNPNMKYLDQKGSKEKTLLQNKQKLIILQSFILNFQTQDHATFGFDAANLFTLSNKYKQIVMIDDFALTHRQNSLKGISNYQHLSKETNVDYKLLSQLENVQFNLNKEYGNKLTSNLLKLETENPALASLTTYKQSIFGALQKTAMIESYSKQNATIEKNLSKFQTTQFVQNILLHKLVSSPSQLKLMKLNSSDLFTYIFTVMPFKNGSNSEFQSFISEANLQKLVSSGILSSTMVNTIQKKQHLQVKTQNFRKIANLIKILQKLNYLSLTKFNKVVYYTTLIKFFACLSELKQAKAISERKYAAIKQKVKVFSLFTNLNYKLLAVTETSVNPQLKQQLLQKLLQKLKQSKTVTQFKQSFQSVSSLRKDLARVTTSKSQSTKFGDLLPSVRSNILAKLLKSRGRWAKVSVKQLATQKLITTKQQEKLNTIIDNQNLIKMKKLRHLILVFDYCRNILQSQPNNLYTNANTQLLQEVITSVLKSFTGPWRNVLVNLLYKNNFISKHVVVKYLTTAQNGEIIKRRSATTDGVVKLEKVSFPKTKLHTLLSIYFRQFKSLITAQKNRTISKPEFEQKLSSILSNVLVILERGEFTAFKIVHNSKWINQLSKNSFGGVGATKKTQSNKVSSAIRDFITNYNLLKDKYLPIYKKYRLNEKLKLFKVYKNSLLQELVTLQQNGQNFEKKSQQSPTNETTLILNTTRLEQFKAQGLISSKTYKKLKSTLNSSLQRLIKVDKLFALQNLYALTDDSKLSIQNSNSTADSAYESNSVKVQFQFESNVKKTRDQYINLTYKIMLSYLKSEYKQIEKTLIKQKLLLQRFENSKLKQKRTKQLRNFNNSKFASSEQFNNFFKQLLNFLDSRYKSGGRNRRNPRINTIIRRLNQQLSFDKTLTQKFGEHLQTFIDKRFGPALPLPPHLELKRWKIKTSKLQSKQKSNLKYLILPVGIVRDLAPRRSVGLPILERFIIEYYSRK</sequence>
<dbReference type="Pfam" id="PF01479">
    <property type="entry name" value="S4"/>
    <property type="match status" value="1"/>
</dbReference>
<dbReference type="GO" id="GO:0006412">
    <property type="term" value="P:translation"/>
    <property type="evidence" value="ECO:0007669"/>
    <property type="project" value="UniProtKB-UniRule"/>
</dbReference>
<dbReference type="InterPro" id="IPR005709">
    <property type="entry name" value="Ribosomal_uS4_bac-type"/>
</dbReference>
<dbReference type="GO" id="GO:0003735">
    <property type="term" value="F:structural constituent of ribosome"/>
    <property type="evidence" value="ECO:0007669"/>
    <property type="project" value="InterPro"/>
</dbReference>
<gene>
    <name evidence="7 12" type="primary">rps4</name>
</gene>
<dbReference type="NCBIfam" id="NF003717">
    <property type="entry name" value="PRK05327.1"/>
    <property type="match status" value="1"/>
</dbReference>
<geneLocation type="chloroplast" evidence="12"/>
<keyword evidence="3 7" id="KW-0694">RNA-binding</keyword>
<dbReference type="PROSITE" id="PS50889">
    <property type="entry name" value="S4"/>
    <property type="match status" value="1"/>
</dbReference>
<dbReference type="EMBL" id="MN701161">
    <property type="protein sequence ID" value="QJA26172.1"/>
    <property type="molecule type" value="Genomic_DNA"/>
</dbReference>
<comment type="function">
    <text evidence="7">With S5 and S12 plays an important role in translational accuracy.</text>
</comment>
<evidence type="ECO:0000256" key="8">
    <source>
        <dbReference type="RuleBase" id="RU003699"/>
    </source>
</evidence>
<name>A0A6H1YD05_9CHLO</name>
<organism evidence="12">
    <name type="scientific">Fritschiella tuberosa</name>
    <dbReference type="NCBI Taxonomy" id="56004"/>
    <lineage>
        <taxon>Eukaryota</taxon>
        <taxon>Viridiplantae</taxon>
        <taxon>Chlorophyta</taxon>
        <taxon>core chlorophytes</taxon>
        <taxon>Chlorophyceae</taxon>
        <taxon>OCC clade</taxon>
        <taxon>Chaetophorales</taxon>
        <taxon>Fritschiellaceae</taxon>
        <taxon>Fritschiella</taxon>
    </lineage>
</organism>
<evidence type="ECO:0000256" key="5">
    <source>
        <dbReference type="ARBA" id="ARBA00023274"/>
    </source>
</evidence>
<dbReference type="HAMAP" id="MF_01306_B">
    <property type="entry name" value="Ribosomal_uS4_B"/>
    <property type="match status" value="1"/>
</dbReference>
<reference evidence="12" key="1">
    <citation type="submission" date="2019-11" db="EMBL/GenBank/DDBJ databases">
        <title>The Chloroplast Genome of the Green Algae Fritschiella tuberosa.</title>
        <authorList>
            <person name="Liu B."/>
        </authorList>
    </citation>
    <scope>NUCLEOTIDE SEQUENCE</scope>
    <source>
        <strain evidence="12">FACHB-2424</strain>
    </source>
</reference>
<dbReference type="GO" id="GO:0009507">
    <property type="term" value="C:chloroplast"/>
    <property type="evidence" value="ECO:0007669"/>
    <property type="project" value="UniProtKB-SubCell"/>
</dbReference>
<dbReference type="InterPro" id="IPR036986">
    <property type="entry name" value="S4_RNA-bd_sf"/>
</dbReference>
<evidence type="ECO:0000259" key="11">
    <source>
        <dbReference type="SMART" id="SM01390"/>
    </source>
</evidence>
<evidence type="ECO:0000256" key="1">
    <source>
        <dbReference type="ARBA" id="ARBA00007465"/>
    </source>
</evidence>
<dbReference type="Gene3D" id="1.10.1050.10">
    <property type="entry name" value="Ribosomal Protein S4 Delta 41, Chain A, domain 1"/>
    <property type="match status" value="1"/>
</dbReference>
<evidence type="ECO:0000313" key="12">
    <source>
        <dbReference type="EMBL" id="QJA26172.1"/>
    </source>
</evidence>
<dbReference type="FunFam" id="3.10.290.10:FF:000001">
    <property type="entry name" value="30S ribosomal protein S4"/>
    <property type="match status" value="1"/>
</dbReference>
<dbReference type="GO" id="GO:0019843">
    <property type="term" value="F:rRNA binding"/>
    <property type="evidence" value="ECO:0007669"/>
    <property type="project" value="UniProtKB-UniRule"/>
</dbReference>
<keyword evidence="4 7" id="KW-0689">Ribosomal protein</keyword>
<feature type="domain" description="Small ribosomal subunit protein uS4 N-terminal" evidence="11">
    <location>
        <begin position="3"/>
        <end position="110"/>
    </location>
</feature>
<dbReference type="SMART" id="SM00363">
    <property type="entry name" value="S4"/>
    <property type="match status" value="1"/>
</dbReference>
<dbReference type="GO" id="GO:0042274">
    <property type="term" value="P:ribosomal small subunit biogenesis"/>
    <property type="evidence" value="ECO:0007669"/>
    <property type="project" value="TreeGrafter"/>
</dbReference>
<evidence type="ECO:0000256" key="9">
    <source>
        <dbReference type="SAM" id="MobiDB-lite"/>
    </source>
</evidence>
<feature type="domain" description="RNA-binding S4" evidence="10">
    <location>
        <begin position="111"/>
        <end position="175"/>
    </location>
</feature>
<keyword evidence="2 7" id="KW-0699">rRNA-binding</keyword>
<dbReference type="InterPro" id="IPR002942">
    <property type="entry name" value="S4_RNA-bd"/>
</dbReference>
<accession>A0A6H1YD05</accession>
<feature type="region of interest" description="Disordered" evidence="9">
    <location>
        <begin position="22"/>
        <end position="55"/>
    </location>
</feature>
<dbReference type="PROSITE" id="PS00632">
    <property type="entry name" value="RIBOSOMAL_S4"/>
    <property type="match status" value="1"/>
</dbReference>
<comment type="similarity">
    <text evidence="1 7 8">Belongs to the universal ribosomal protein uS4 family.</text>
</comment>
<dbReference type="PANTHER" id="PTHR11831:SF4">
    <property type="entry name" value="SMALL RIBOSOMAL SUBUNIT PROTEIN US4M"/>
    <property type="match status" value="1"/>
</dbReference>
<comment type="function">
    <text evidence="7">One of the primary rRNA binding proteins, it binds directly to 16S rRNA where it nucleates assembly of the body of the 30S subunit.</text>
</comment>